<keyword evidence="6" id="KW-1185">Reference proteome</keyword>
<feature type="transmembrane region" description="Helical" evidence="4">
    <location>
        <begin position="426"/>
        <end position="450"/>
    </location>
</feature>
<feature type="transmembrane region" description="Helical" evidence="4">
    <location>
        <begin position="162"/>
        <end position="181"/>
    </location>
</feature>
<dbReference type="InterPro" id="IPR036259">
    <property type="entry name" value="MFS_trans_sf"/>
</dbReference>
<feature type="transmembrane region" description="Helical" evidence="4">
    <location>
        <begin position="283"/>
        <end position="301"/>
    </location>
</feature>
<dbReference type="PANTHER" id="PTHR11360:SF234">
    <property type="entry name" value="MFS-TYPE TRANSPORTER DBAD-RELATED"/>
    <property type="match status" value="1"/>
</dbReference>
<dbReference type="OrthoDB" id="6509908at2759"/>
<dbReference type="PANTHER" id="PTHR11360">
    <property type="entry name" value="MONOCARBOXYLATE TRANSPORTER"/>
    <property type="match status" value="1"/>
</dbReference>
<feature type="transmembrane region" description="Helical" evidence="4">
    <location>
        <begin position="333"/>
        <end position="353"/>
    </location>
</feature>
<feature type="transmembrane region" description="Helical" evidence="4">
    <location>
        <begin position="360"/>
        <end position="381"/>
    </location>
</feature>
<feature type="transmembrane region" description="Helical" evidence="4">
    <location>
        <begin position="202"/>
        <end position="221"/>
    </location>
</feature>
<comment type="similarity">
    <text evidence="2">Belongs to the major facilitator superfamily. Monocarboxylate porter (TC 2.A.1.13) family.</text>
</comment>
<keyword evidence="4" id="KW-0472">Membrane</keyword>
<accession>A0A6A6UM45</accession>
<dbReference type="Gene3D" id="1.20.1250.20">
    <property type="entry name" value="MFS general substrate transporter like domains"/>
    <property type="match status" value="2"/>
</dbReference>
<evidence type="ECO:0000313" key="5">
    <source>
        <dbReference type="EMBL" id="KAF2672523.1"/>
    </source>
</evidence>
<dbReference type="Pfam" id="PF07690">
    <property type="entry name" value="MFS_1"/>
    <property type="match status" value="1"/>
</dbReference>
<comment type="subcellular location">
    <subcellularLocation>
        <location evidence="1">Membrane</location>
        <topology evidence="1">Multi-pass membrane protein</topology>
    </subcellularLocation>
</comment>
<dbReference type="InterPro" id="IPR011701">
    <property type="entry name" value="MFS"/>
</dbReference>
<evidence type="ECO:0000256" key="2">
    <source>
        <dbReference type="ARBA" id="ARBA00006727"/>
    </source>
</evidence>
<evidence type="ECO:0000256" key="3">
    <source>
        <dbReference type="SAM" id="MobiDB-lite"/>
    </source>
</evidence>
<evidence type="ECO:0000313" key="6">
    <source>
        <dbReference type="Proteomes" id="UP000799302"/>
    </source>
</evidence>
<dbReference type="AlphaFoldDB" id="A0A6A6UM45"/>
<keyword evidence="4" id="KW-1133">Transmembrane helix</keyword>
<evidence type="ECO:0000256" key="4">
    <source>
        <dbReference type="SAM" id="Phobius"/>
    </source>
</evidence>
<dbReference type="Proteomes" id="UP000799302">
    <property type="component" value="Unassembled WGS sequence"/>
</dbReference>
<feature type="transmembrane region" description="Helical" evidence="4">
    <location>
        <begin position="387"/>
        <end position="414"/>
    </location>
</feature>
<proteinExistence type="inferred from homology"/>
<protein>
    <submittedName>
        <fullName evidence="5">MFS general substrate transporter</fullName>
    </submittedName>
</protein>
<dbReference type="InterPro" id="IPR050327">
    <property type="entry name" value="Proton-linked_MCT"/>
</dbReference>
<feature type="transmembrane region" description="Helical" evidence="4">
    <location>
        <begin position="60"/>
        <end position="81"/>
    </location>
</feature>
<name>A0A6A6UM45_9PEZI</name>
<dbReference type="EMBL" id="MU004232">
    <property type="protein sequence ID" value="KAF2672523.1"/>
    <property type="molecule type" value="Genomic_DNA"/>
</dbReference>
<gene>
    <name evidence="5" type="ORF">BT63DRAFT_422975</name>
</gene>
<feature type="transmembrane region" description="Helical" evidence="4">
    <location>
        <begin position="233"/>
        <end position="253"/>
    </location>
</feature>
<feature type="transmembrane region" description="Helical" evidence="4">
    <location>
        <begin position="456"/>
        <end position="476"/>
    </location>
</feature>
<evidence type="ECO:0000256" key="1">
    <source>
        <dbReference type="ARBA" id="ARBA00004141"/>
    </source>
</evidence>
<reference evidence="5" key="1">
    <citation type="journal article" date="2020" name="Stud. Mycol.">
        <title>101 Dothideomycetes genomes: a test case for predicting lifestyles and emergence of pathogens.</title>
        <authorList>
            <person name="Haridas S."/>
            <person name="Albert R."/>
            <person name="Binder M."/>
            <person name="Bloem J."/>
            <person name="Labutti K."/>
            <person name="Salamov A."/>
            <person name="Andreopoulos B."/>
            <person name="Baker S."/>
            <person name="Barry K."/>
            <person name="Bills G."/>
            <person name="Bluhm B."/>
            <person name="Cannon C."/>
            <person name="Castanera R."/>
            <person name="Culley D."/>
            <person name="Daum C."/>
            <person name="Ezra D."/>
            <person name="Gonzalez J."/>
            <person name="Henrissat B."/>
            <person name="Kuo A."/>
            <person name="Liang C."/>
            <person name="Lipzen A."/>
            <person name="Lutzoni F."/>
            <person name="Magnuson J."/>
            <person name="Mondo S."/>
            <person name="Nolan M."/>
            <person name="Ohm R."/>
            <person name="Pangilinan J."/>
            <person name="Park H.-J."/>
            <person name="Ramirez L."/>
            <person name="Alfaro M."/>
            <person name="Sun H."/>
            <person name="Tritt A."/>
            <person name="Yoshinaga Y."/>
            <person name="Zwiers L.-H."/>
            <person name="Turgeon B."/>
            <person name="Goodwin S."/>
            <person name="Spatafora J."/>
            <person name="Crous P."/>
            <person name="Grigoriev I."/>
        </authorList>
    </citation>
    <scope>NUCLEOTIDE SEQUENCE</scope>
    <source>
        <strain evidence="5">CBS 115976</strain>
    </source>
</reference>
<dbReference type="SUPFAM" id="SSF103473">
    <property type="entry name" value="MFS general substrate transporter"/>
    <property type="match status" value="1"/>
</dbReference>
<feature type="region of interest" description="Disordered" evidence="3">
    <location>
        <begin position="1"/>
        <end position="41"/>
    </location>
</feature>
<organism evidence="5 6">
    <name type="scientific">Microthyrium microscopicum</name>
    <dbReference type="NCBI Taxonomy" id="703497"/>
    <lineage>
        <taxon>Eukaryota</taxon>
        <taxon>Fungi</taxon>
        <taxon>Dikarya</taxon>
        <taxon>Ascomycota</taxon>
        <taxon>Pezizomycotina</taxon>
        <taxon>Dothideomycetes</taxon>
        <taxon>Dothideomycetes incertae sedis</taxon>
        <taxon>Microthyriales</taxon>
        <taxon>Microthyriaceae</taxon>
        <taxon>Microthyrium</taxon>
    </lineage>
</organism>
<keyword evidence="4" id="KW-0812">Transmembrane</keyword>
<sequence length="506" mass="54695">MSQSQSENLSDIVGHPEAVKQGASGPSSTSSSSTTISSEGDDLAWEEHTRGFELPRTLKAYTCLIGCFFCMFNSWGLVNAYGTFASFYVESLLPNTSLTEIALIGALQCFFILIFSSIAGRLLDAGHYRKLSFAGWALTSLATFTLSQVARELSSADGTRHIGNYGAVLAAQGLTMALGQASYFVSSSQIVSTWFPKAKNTAIGFVACGASVAGVIYPVAFRSFVRDYGWEGGILRLAGIVSGTGLISLFLAVPNPTFPIRKPKTWISREVWIDYAAFKWRPYLLHVLSISFLFLGFYSIFFNLEEWSVSAGFGYREVSPLRDENDPPAMRTFYLLAIMNGASSIGRISAGVISDYYGALNTHCLVTFLSSLLVLIWWPLMSDITQAVAFTIVFGAISGSVIGLPPAVVADLLGPNRIQQLGQWVGMMYALAAPFALIGPVIAALLITTYETYLTVQMWAGVSLFLSSGFMLASIISRRRERQRRVGSSGVQIEVSGAVTGTGSNV</sequence>
<feature type="compositionally biased region" description="Low complexity" evidence="3">
    <location>
        <begin position="27"/>
        <end position="38"/>
    </location>
</feature>
<feature type="transmembrane region" description="Helical" evidence="4">
    <location>
        <begin position="101"/>
        <end position="119"/>
    </location>
</feature>
<dbReference type="GO" id="GO:0016020">
    <property type="term" value="C:membrane"/>
    <property type="evidence" value="ECO:0007669"/>
    <property type="project" value="UniProtKB-SubCell"/>
</dbReference>
<dbReference type="GO" id="GO:0022857">
    <property type="term" value="F:transmembrane transporter activity"/>
    <property type="evidence" value="ECO:0007669"/>
    <property type="project" value="InterPro"/>
</dbReference>